<sequence>MNKFIYILFGVLVLSSCSEYQKALKSDDVEYKTTVFLKQVEKKKYSKATRLFEQYAASYRGKAQSENAFFNYAHALYMNKQYISAAYQFESFASSYPKSPKAEEAAFLGAECYSKTSPMYSLDQVDTEKGLNKIQAFINKYPNSTLLPKANEVVKQLTEKLELKAYEIAKQYNTIGEFTRDYNAAVKALDNFMFNYPGSKYKEDALFYKYDSMYKLAVNSVPAKKEERLNTTKVYYQNLVKFKADTKYLEKANKMLEKVDKELKQYTN</sequence>
<keyword evidence="3" id="KW-0998">Cell outer membrane</keyword>
<reference evidence="5 6" key="1">
    <citation type="submission" date="2016-10" db="EMBL/GenBank/DDBJ databases">
        <authorList>
            <person name="de Groot N.N."/>
        </authorList>
    </citation>
    <scope>NUCLEOTIDE SEQUENCE [LARGE SCALE GENOMIC DNA]</scope>
    <source>
        <strain evidence="5 6">DSM 27078</strain>
    </source>
</reference>
<dbReference type="Gene3D" id="1.25.40.10">
    <property type="entry name" value="Tetratricopeptide repeat domain"/>
    <property type="match status" value="1"/>
</dbReference>
<keyword evidence="2" id="KW-0472">Membrane</keyword>
<accession>A0A1H9DA26</accession>
<evidence type="ECO:0000256" key="2">
    <source>
        <dbReference type="ARBA" id="ARBA00023136"/>
    </source>
</evidence>
<dbReference type="InterPro" id="IPR039565">
    <property type="entry name" value="BamD-like"/>
</dbReference>
<evidence type="ECO:0000259" key="4">
    <source>
        <dbReference type="Pfam" id="PF13525"/>
    </source>
</evidence>
<dbReference type="PROSITE" id="PS51257">
    <property type="entry name" value="PROKAR_LIPOPROTEIN"/>
    <property type="match status" value="1"/>
</dbReference>
<name>A0A1H9DA26_9FLAO</name>
<dbReference type="InterPro" id="IPR017689">
    <property type="entry name" value="BamD"/>
</dbReference>
<dbReference type="RefSeq" id="WP_091469096.1">
    <property type="nucleotide sequence ID" value="NZ_FOEI01000006.1"/>
</dbReference>
<dbReference type="Proteomes" id="UP000198648">
    <property type="component" value="Unassembled WGS sequence"/>
</dbReference>
<feature type="domain" description="Outer membrane lipoprotein BamD-like" evidence="4">
    <location>
        <begin position="38"/>
        <end position="227"/>
    </location>
</feature>
<dbReference type="InterPro" id="IPR011990">
    <property type="entry name" value="TPR-like_helical_dom_sf"/>
</dbReference>
<keyword evidence="6" id="KW-1185">Reference proteome</keyword>
<evidence type="ECO:0000256" key="1">
    <source>
        <dbReference type="ARBA" id="ARBA00022729"/>
    </source>
</evidence>
<dbReference type="NCBIfam" id="TIGR03302">
    <property type="entry name" value="OM_YfiO"/>
    <property type="match status" value="1"/>
</dbReference>
<gene>
    <name evidence="5" type="ORF">SAMN05444005_106123</name>
</gene>
<dbReference type="AlphaFoldDB" id="A0A1H9DA26"/>
<evidence type="ECO:0000313" key="6">
    <source>
        <dbReference type="Proteomes" id="UP000198648"/>
    </source>
</evidence>
<organism evidence="5 6">
    <name type="scientific">Flavobacterium urocaniciphilum</name>
    <dbReference type="NCBI Taxonomy" id="1299341"/>
    <lineage>
        <taxon>Bacteria</taxon>
        <taxon>Pseudomonadati</taxon>
        <taxon>Bacteroidota</taxon>
        <taxon>Flavobacteriia</taxon>
        <taxon>Flavobacteriales</taxon>
        <taxon>Flavobacteriaceae</taxon>
        <taxon>Flavobacterium</taxon>
    </lineage>
</organism>
<dbReference type="STRING" id="1299341.SAMN05444005_106123"/>
<dbReference type="OrthoDB" id="9770761at2"/>
<dbReference type="Pfam" id="PF13525">
    <property type="entry name" value="YfiO"/>
    <property type="match status" value="1"/>
</dbReference>
<dbReference type="EMBL" id="FOEI01000006">
    <property type="protein sequence ID" value="SEQ10325.1"/>
    <property type="molecule type" value="Genomic_DNA"/>
</dbReference>
<proteinExistence type="predicted"/>
<evidence type="ECO:0000256" key="3">
    <source>
        <dbReference type="ARBA" id="ARBA00023237"/>
    </source>
</evidence>
<evidence type="ECO:0000313" key="5">
    <source>
        <dbReference type="EMBL" id="SEQ10325.1"/>
    </source>
</evidence>
<keyword evidence="1" id="KW-0732">Signal</keyword>
<protein>
    <submittedName>
        <fullName evidence="5">Beta-barrel assembly machine subunit BamD</fullName>
    </submittedName>
</protein>